<dbReference type="Proteomes" id="UP001236014">
    <property type="component" value="Chromosome"/>
</dbReference>
<name>A0A9Y2IDF5_9PSEU</name>
<protein>
    <recommendedName>
        <fullName evidence="4">PQQ-binding-like beta-propeller repeat protein</fullName>
    </recommendedName>
</protein>
<proteinExistence type="predicted"/>
<dbReference type="InterPro" id="IPR011047">
    <property type="entry name" value="Quinoprotein_ADH-like_sf"/>
</dbReference>
<dbReference type="EMBL" id="CP127294">
    <property type="protein sequence ID" value="WIX77251.1"/>
    <property type="molecule type" value="Genomic_DNA"/>
</dbReference>
<evidence type="ECO:0000313" key="2">
    <source>
        <dbReference type="EMBL" id="WIX77251.1"/>
    </source>
</evidence>
<dbReference type="SUPFAM" id="SSF50998">
    <property type="entry name" value="Quinoprotein alcohol dehydrogenase-like"/>
    <property type="match status" value="1"/>
</dbReference>
<dbReference type="Gene3D" id="2.130.10.10">
    <property type="entry name" value="YVTN repeat-like/Quinoprotein amine dehydrogenase"/>
    <property type="match status" value="1"/>
</dbReference>
<evidence type="ECO:0000313" key="3">
    <source>
        <dbReference type="Proteomes" id="UP001236014"/>
    </source>
</evidence>
<evidence type="ECO:0008006" key="4">
    <source>
        <dbReference type="Google" id="ProtNLM"/>
    </source>
</evidence>
<organism evidence="2 3">
    <name type="scientific">Amycolatopsis carbonis</name>
    <dbReference type="NCBI Taxonomy" id="715471"/>
    <lineage>
        <taxon>Bacteria</taxon>
        <taxon>Bacillati</taxon>
        <taxon>Actinomycetota</taxon>
        <taxon>Actinomycetes</taxon>
        <taxon>Pseudonocardiales</taxon>
        <taxon>Pseudonocardiaceae</taxon>
        <taxon>Amycolatopsis</taxon>
    </lineage>
</organism>
<keyword evidence="3" id="KW-1185">Reference proteome</keyword>
<dbReference type="AlphaFoldDB" id="A0A9Y2IDF5"/>
<sequence length="504" mass="54415">MVTVRRVFAADPFTETGRPVTVTESEHHGLVAVAGRQGWREWDRRTRLSPHVVGLYDRRDLTCRLLLRSRFPVHAVDFHPRLPVLAIGTGRYGGGFFYNGELLLWHFGSGRVVSALADTREIRSVRWRRWREGRVLDLAVAPVHEEELGRESHTVGYDAMLERDDWLAVGEGDISWQELDGPCRESDDPRDETRAREHLEGLSAGWREHGAVWSVEALADGRIAASSEGVAMTMWSSVDGAPPVARPESRSLLDSATPDGREPPQGWTALPVRRASASYVTGVPDSEDEDRWVALVEPDRDEPTVRPLFPLAPSEETADLAEIGAAVDLDGGALIYAASWLRIGPALDVDGPMADARHAATLVTRRRLPDGEVGWQFVVGGQVLAIEADAAIVHLSLSSGLLVALDATTGGVLWTHPLVVAGLPSTGSALALAGTGRLLVGTAEGRVAECAVPARGELTAYPGAPAEGPVFRLVPPKPPPPHLLGFRAEFLLGGTVGGGRLRHQ</sequence>
<reference evidence="2 3" key="1">
    <citation type="submission" date="2023-06" db="EMBL/GenBank/DDBJ databases">
        <authorList>
            <person name="Oyuntsetseg B."/>
            <person name="Kim S.B."/>
        </authorList>
    </citation>
    <scope>NUCLEOTIDE SEQUENCE [LARGE SCALE GENOMIC DNA]</scope>
    <source>
        <strain evidence="2 3">2-15</strain>
    </source>
</reference>
<gene>
    <name evidence="2" type="ORF">QRX50_38535</name>
</gene>
<dbReference type="KEGG" id="acab:QRX50_38535"/>
<evidence type="ECO:0000256" key="1">
    <source>
        <dbReference type="SAM" id="MobiDB-lite"/>
    </source>
</evidence>
<dbReference type="InterPro" id="IPR015943">
    <property type="entry name" value="WD40/YVTN_repeat-like_dom_sf"/>
</dbReference>
<dbReference type="RefSeq" id="WP_285967992.1">
    <property type="nucleotide sequence ID" value="NZ_CP127294.1"/>
</dbReference>
<accession>A0A9Y2IDF5</accession>
<feature type="region of interest" description="Disordered" evidence="1">
    <location>
        <begin position="241"/>
        <end position="266"/>
    </location>
</feature>